<sequence>MGLEREKLDSSTIMDRDEYHRSIEPILSGKQALYAGTAGARDPEEINSHLQVVFEDVIAEPSSSHSCDSVWLWSHAGFELVKFLFYRLLTTVLAVPMAFLLGVVFALLSLLHIWLLTPAVRAVLVLLPSLRIVWRHFTDSFVSPFFTSVGRILSSVRVSALED</sequence>
<keyword evidence="7" id="KW-1133">Transmembrane helix</keyword>
<evidence type="ECO:0000256" key="7">
    <source>
        <dbReference type="SAM" id="Phobius"/>
    </source>
</evidence>
<comment type="subcellular location">
    <subcellularLocation>
        <location evidence="1 6">Cell membrane</location>
        <topology evidence="1 6">Peripheral membrane protein</topology>
    </subcellularLocation>
    <subcellularLocation>
        <location evidence="6">Golgi apparatus membrane</location>
        <topology evidence="6">Peripheral membrane protein</topology>
    </subcellularLocation>
    <subcellularLocation>
        <location evidence="6">Membrane</location>
        <location evidence="6">Caveola</location>
        <topology evidence="6">Peripheral membrane protein</topology>
    </subcellularLocation>
</comment>
<keyword evidence="3 6" id="KW-1003">Cell membrane</keyword>
<name>A0AAV2L031_KNICA</name>
<dbReference type="PANTHER" id="PTHR10844:SF3">
    <property type="entry name" value="CAVEOLIN-2"/>
    <property type="match status" value="1"/>
</dbReference>
<evidence type="ECO:0000256" key="2">
    <source>
        <dbReference type="ARBA" id="ARBA00010988"/>
    </source>
</evidence>
<keyword evidence="4 6" id="KW-0333">Golgi apparatus</keyword>
<evidence type="ECO:0000256" key="6">
    <source>
        <dbReference type="RuleBase" id="RU000680"/>
    </source>
</evidence>
<accession>A0AAV2L031</accession>
<feature type="transmembrane region" description="Helical" evidence="7">
    <location>
        <begin position="84"/>
        <end position="107"/>
    </location>
</feature>
<dbReference type="Proteomes" id="UP001497482">
    <property type="component" value="Chromosome 20"/>
</dbReference>
<dbReference type="PANTHER" id="PTHR10844">
    <property type="entry name" value="CAVEOLIN"/>
    <property type="match status" value="1"/>
</dbReference>
<dbReference type="GO" id="GO:0051480">
    <property type="term" value="P:regulation of cytosolic calcium ion concentration"/>
    <property type="evidence" value="ECO:0007669"/>
    <property type="project" value="TreeGrafter"/>
</dbReference>
<dbReference type="GO" id="GO:0001937">
    <property type="term" value="P:negative regulation of endothelial cell proliferation"/>
    <property type="evidence" value="ECO:0007669"/>
    <property type="project" value="TreeGrafter"/>
</dbReference>
<dbReference type="GO" id="GO:0019901">
    <property type="term" value="F:protein kinase binding"/>
    <property type="evidence" value="ECO:0007669"/>
    <property type="project" value="TreeGrafter"/>
</dbReference>
<keyword evidence="9" id="KW-1185">Reference proteome</keyword>
<keyword evidence="7" id="KW-0812">Transmembrane</keyword>
<protein>
    <recommendedName>
        <fullName evidence="6">Caveolin</fullName>
    </recommendedName>
</protein>
<comment type="function">
    <text evidence="6">May act as a scaffolding protein within caveolar membranes. Interacts directly with G-protein alpha subunits and can functionally regulate their activity.</text>
</comment>
<evidence type="ECO:0000256" key="4">
    <source>
        <dbReference type="ARBA" id="ARBA00023034"/>
    </source>
</evidence>
<dbReference type="Pfam" id="PF01146">
    <property type="entry name" value="Caveolin"/>
    <property type="match status" value="1"/>
</dbReference>
<dbReference type="AlphaFoldDB" id="A0AAV2L031"/>
<evidence type="ECO:0000313" key="8">
    <source>
        <dbReference type="EMBL" id="CAL1594726.1"/>
    </source>
</evidence>
<evidence type="ECO:0000256" key="5">
    <source>
        <dbReference type="ARBA" id="ARBA00023136"/>
    </source>
</evidence>
<dbReference type="GO" id="GO:0070836">
    <property type="term" value="P:caveola assembly"/>
    <property type="evidence" value="ECO:0007669"/>
    <property type="project" value="InterPro"/>
</dbReference>
<dbReference type="GO" id="GO:0031410">
    <property type="term" value="C:cytoplasmic vesicle"/>
    <property type="evidence" value="ECO:0007669"/>
    <property type="project" value="TreeGrafter"/>
</dbReference>
<dbReference type="InterPro" id="IPR018361">
    <property type="entry name" value="Caveolin_CS"/>
</dbReference>
<dbReference type="GO" id="GO:0048471">
    <property type="term" value="C:perinuclear region of cytoplasm"/>
    <property type="evidence" value="ECO:0007669"/>
    <property type="project" value="TreeGrafter"/>
</dbReference>
<evidence type="ECO:0000313" key="9">
    <source>
        <dbReference type="Proteomes" id="UP001497482"/>
    </source>
</evidence>
<dbReference type="GO" id="GO:0060090">
    <property type="term" value="F:molecular adaptor activity"/>
    <property type="evidence" value="ECO:0007669"/>
    <property type="project" value="TreeGrafter"/>
</dbReference>
<dbReference type="GO" id="GO:0030154">
    <property type="term" value="P:cell differentiation"/>
    <property type="evidence" value="ECO:0007669"/>
    <property type="project" value="TreeGrafter"/>
</dbReference>
<proteinExistence type="inferred from homology"/>
<gene>
    <name evidence="8" type="ORF">KC01_LOCUS23665</name>
</gene>
<comment type="similarity">
    <text evidence="2 6">Belongs to the caveolin family.</text>
</comment>
<evidence type="ECO:0000256" key="1">
    <source>
        <dbReference type="ARBA" id="ARBA00004202"/>
    </source>
</evidence>
<dbReference type="GO" id="GO:0005925">
    <property type="term" value="C:focal adhesion"/>
    <property type="evidence" value="ECO:0007669"/>
    <property type="project" value="TreeGrafter"/>
</dbReference>
<dbReference type="EMBL" id="OZ035842">
    <property type="protein sequence ID" value="CAL1594726.1"/>
    <property type="molecule type" value="Genomic_DNA"/>
</dbReference>
<dbReference type="GO" id="GO:0008286">
    <property type="term" value="P:insulin receptor signaling pathway"/>
    <property type="evidence" value="ECO:0007669"/>
    <property type="project" value="TreeGrafter"/>
</dbReference>
<dbReference type="GO" id="GO:0042383">
    <property type="term" value="C:sarcolemma"/>
    <property type="evidence" value="ECO:0007669"/>
    <property type="project" value="TreeGrafter"/>
</dbReference>
<keyword evidence="5 6" id="KW-0472">Membrane</keyword>
<dbReference type="InterPro" id="IPR001612">
    <property type="entry name" value="Caveolin"/>
</dbReference>
<reference evidence="8 9" key="1">
    <citation type="submission" date="2024-04" db="EMBL/GenBank/DDBJ databases">
        <authorList>
            <person name="Waldvogel A.-M."/>
            <person name="Schoenle A."/>
        </authorList>
    </citation>
    <scope>NUCLEOTIDE SEQUENCE [LARGE SCALE GENOMIC DNA]</scope>
</reference>
<dbReference type="PROSITE" id="PS01210">
    <property type="entry name" value="CAVEOLIN"/>
    <property type="match status" value="1"/>
</dbReference>
<evidence type="ECO:0000256" key="3">
    <source>
        <dbReference type="ARBA" id="ARBA00022475"/>
    </source>
</evidence>
<dbReference type="GO" id="GO:0005901">
    <property type="term" value="C:caveola"/>
    <property type="evidence" value="ECO:0007669"/>
    <property type="project" value="UniProtKB-SubCell"/>
</dbReference>
<dbReference type="GO" id="GO:0000139">
    <property type="term" value="C:Golgi membrane"/>
    <property type="evidence" value="ECO:0007669"/>
    <property type="project" value="UniProtKB-SubCell"/>
</dbReference>
<organism evidence="8 9">
    <name type="scientific">Knipowitschia caucasica</name>
    <name type="common">Caucasian dwarf goby</name>
    <name type="synonym">Pomatoschistus caucasicus</name>
    <dbReference type="NCBI Taxonomy" id="637954"/>
    <lineage>
        <taxon>Eukaryota</taxon>
        <taxon>Metazoa</taxon>
        <taxon>Chordata</taxon>
        <taxon>Craniata</taxon>
        <taxon>Vertebrata</taxon>
        <taxon>Euteleostomi</taxon>
        <taxon>Actinopterygii</taxon>
        <taxon>Neopterygii</taxon>
        <taxon>Teleostei</taxon>
        <taxon>Neoteleostei</taxon>
        <taxon>Acanthomorphata</taxon>
        <taxon>Gobiaria</taxon>
        <taxon>Gobiiformes</taxon>
        <taxon>Gobioidei</taxon>
        <taxon>Gobiidae</taxon>
        <taxon>Gobiinae</taxon>
        <taxon>Knipowitschia</taxon>
    </lineage>
</organism>